<sequence>MAARWEKKPEGMAETRGQGEAKPLCCYLSVMLCQVVRLGSLGILFIMSRLGVVLSRDKLDVQSIRFKCLRMADKPRLVEMMPPRRAPVRRNMNVEPEAPQALVDALAKQVTHAEFRTIFQVFVQAMTSQANHKVVAFMNPNVGTIETRVQDLTRMNPLKFHGSKVDEDPQEFVEGIQNIIHHFFFNTF</sequence>
<proteinExistence type="predicted"/>
<evidence type="ECO:0000313" key="1">
    <source>
        <dbReference type="EnsemblPlants" id="PGSC0003DMT400085881"/>
    </source>
</evidence>
<evidence type="ECO:0008006" key="3">
    <source>
        <dbReference type="Google" id="ProtNLM"/>
    </source>
</evidence>
<evidence type="ECO:0000313" key="2">
    <source>
        <dbReference type="Proteomes" id="UP000011115"/>
    </source>
</evidence>
<protein>
    <recommendedName>
        <fullName evidence="3">Gag-pol polyprotein</fullName>
    </recommendedName>
</protein>
<dbReference type="AlphaFoldDB" id="M1DAH2"/>
<accession>M1DAH2</accession>
<dbReference type="Proteomes" id="UP000011115">
    <property type="component" value="Unassembled WGS sequence"/>
</dbReference>
<organism evidence="1 2">
    <name type="scientific">Solanum tuberosum</name>
    <name type="common">Potato</name>
    <dbReference type="NCBI Taxonomy" id="4113"/>
    <lineage>
        <taxon>Eukaryota</taxon>
        <taxon>Viridiplantae</taxon>
        <taxon>Streptophyta</taxon>
        <taxon>Embryophyta</taxon>
        <taxon>Tracheophyta</taxon>
        <taxon>Spermatophyta</taxon>
        <taxon>Magnoliopsida</taxon>
        <taxon>eudicotyledons</taxon>
        <taxon>Gunneridae</taxon>
        <taxon>Pentapetalae</taxon>
        <taxon>asterids</taxon>
        <taxon>lamiids</taxon>
        <taxon>Solanales</taxon>
        <taxon>Solanaceae</taxon>
        <taxon>Solanoideae</taxon>
        <taxon>Solaneae</taxon>
        <taxon>Solanum</taxon>
    </lineage>
</organism>
<name>M1DAH2_SOLTU</name>
<dbReference type="Gramene" id="PGSC0003DMT400085881">
    <property type="protein sequence ID" value="PGSC0003DMT400085881"/>
    <property type="gene ID" value="PGSC0003DMG400035452"/>
</dbReference>
<reference evidence="2" key="1">
    <citation type="journal article" date="2011" name="Nature">
        <title>Genome sequence and analysis of the tuber crop potato.</title>
        <authorList>
            <consortium name="The Potato Genome Sequencing Consortium"/>
        </authorList>
    </citation>
    <scope>NUCLEOTIDE SEQUENCE [LARGE SCALE GENOMIC DNA]</scope>
    <source>
        <strain evidence="2">cv. DM1-3 516 R44</strain>
    </source>
</reference>
<dbReference type="EnsemblPlants" id="PGSC0003DMT400085881">
    <property type="protein sequence ID" value="PGSC0003DMT400085881"/>
    <property type="gene ID" value="PGSC0003DMG400035452"/>
</dbReference>
<dbReference type="HOGENOM" id="CLU_1443361_0_0_1"/>
<keyword evidence="2" id="KW-1185">Reference proteome</keyword>
<dbReference type="PaxDb" id="4113-PGSC0003DMT400085881"/>
<reference evidence="1" key="2">
    <citation type="submission" date="2015-06" db="UniProtKB">
        <authorList>
            <consortium name="EnsemblPlants"/>
        </authorList>
    </citation>
    <scope>IDENTIFICATION</scope>
    <source>
        <strain evidence="1">DM1-3 516 R44</strain>
    </source>
</reference>
<dbReference type="InParanoid" id="M1DAH2"/>